<dbReference type="HOGENOM" id="CLU_000666_0_0_1"/>
<reference evidence="6 7" key="1">
    <citation type="journal article" date="2010" name="PLoS Biol.">
        <title>Multi-platform next-generation sequencing of the domestic turkey (Meleagris gallopavo): genome assembly and analysis.</title>
        <authorList>
            <person name="Dalloul R.A."/>
            <person name="Long J.A."/>
            <person name="Zimin A.V."/>
            <person name="Aslam L."/>
            <person name="Beal K."/>
            <person name="Blomberg L.A."/>
            <person name="Bouffard P."/>
            <person name="Burt D.W."/>
            <person name="Crasta O."/>
            <person name="Crooijmans R.P."/>
            <person name="Cooper K."/>
            <person name="Coulombe R.A."/>
            <person name="De S."/>
            <person name="Delany M.E."/>
            <person name="Dodgson J.B."/>
            <person name="Dong J.J."/>
            <person name="Evans C."/>
            <person name="Frederickson K.M."/>
            <person name="Flicek P."/>
            <person name="Florea L."/>
            <person name="Folkerts O."/>
            <person name="Groenen M.A."/>
            <person name="Harkins T.T."/>
            <person name="Herrero J."/>
            <person name="Hoffmann S."/>
            <person name="Megens H.J."/>
            <person name="Jiang A."/>
            <person name="de Jong P."/>
            <person name="Kaiser P."/>
            <person name="Kim H."/>
            <person name="Kim K.W."/>
            <person name="Kim S."/>
            <person name="Langenberger D."/>
            <person name="Lee M.K."/>
            <person name="Lee T."/>
            <person name="Mane S."/>
            <person name="Marcais G."/>
            <person name="Marz M."/>
            <person name="McElroy A.P."/>
            <person name="Modise T."/>
            <person name="Nefedov M."/>
            <person name="Notredame C."/>
            <person name="Paton I.R."/>
            <person name="Payne W.S."/>
            <person name="Pertea G."/>
            <person name="Prickett D."/>
            <person name="Puiu D."/>
            <person name="Qioa D."/>
            <person name="Raineri E."/>
            <person name="Ruffier M."/>
            <person name="Salzberg S.L."/>
            <person name="Schatz M.C."/>
            <person name="Scheuring C."/>
            <person name="Schmidt C.J."/>
            <person name="Schroeder S."/>
            <person name="Searle S.M."/>
            <person name="Smith E.J."/>
            <person name="Smith J."/>
            <person name="Sonstegard T.S."/>
            <person name="Stadler P.F."/>
            <person name="Tafer H."/>
            <person name="Tu Z.J."/>
            <person name="Van Tassell C.P."/>
            <person name="Vilella A.J."/>
            <person name="Williams K.P."/>
            <person name="Yorke J.A."/>
            <person name="Zhang L."/>
            <person name="Zhang H.B."/>
            <person name="Zhang X."/>
            <person name="Zhang Y."/>
            <person name="Reed K.M."/>
        </authorList>
    </citation>
    <scope>NUCLEOTIDE SEQUENCE [LARGE SCALE GENOMIC DNA]</scope>
</reference>
<feature type="compositionally biased region" description="Polar residues" evidence="1">
    <location>
        <begin position="571"/>
        <end position="592"/>
    </location>
</feature>
<feature type="region of interest" description="Disordered" evidence="1">
    <location>
        <begin position="683"/>
        <end position="713"/>
    </location>
</feature>
<dbReference type="PANTHER" id="PTHR16029">
    <property type="entry name" value="CENTROSOMAL PROTEIN OF 192 KDA"/>
    <property type="match status" value="1"/>
</dbReference>
<dbReference type="InParanoid" id="G1N935"/>
<dbReference type="Gene3D" id="2.60.40.10">
    <property type="entry name" value="Immunoglobulins"/>
    <property type="match status" value="1"/>
</dbReference>
<dbReference type="GO" id="GO:0090222">
    <property type="term" value="P:centrosome-templated microtubule nucleation"/>
    <property type="evidence" value="ECO:0007669"/>
    <property type="project" value="InterPro"/>
</dbReference>
<dbReference type="Pfam" id="PF22060">
    <property type="entry name" value="Cep192_D1"/>
    <property type="match status" value="1"/>
</dbReference>
<dbReference type="InterPro" id="IPR054089">
    <property type="entry name" value="Cep192-like_D3"/>
</dbReference>
<evidence type="ECO:0000313" key="7">
    <source>
        <dbReference type="Proteomes" id="UP000001645"/>
    </source>
</evidence>
<sequence length="1482" mass="161656">MESFRNIADETFPSFLANSLNSSASILVEDVTISSNPGLPVAASTVAKNKAGHDSRVSDIRASYLEEGKHSPPSLSSHSSQLDPEPMGRFAINLDMHHLLYISGDAPHSIVYQNEEGKWVTDLAYYTSFDEEQDLNLSEDDKINEFITGSEAAAVIAQDQEEFEKAHRLLQAEKVDILNASELANSSWKSAGSCLLPKMSDVSKDASYLRLSLGEFFGQRSEALGCLGGGSDVKRPSFGYHITSPKTRQPVALLRQFDASVGDITQETSQFSEDGVNEDKLEGGLSNHSDSVLSISTIASAIANASCSADPSQLAAMMMTLSNKNRKKCFLPGIVKEMELTADQALSSHVENSTFDMEKYLKKTDEIGHESERESIVKLETSVQSSMSEGAFLGKVKNKETLVEDFLNDHNEQQLTEEQFLDYFNAENASKREMAQRLLFAQQADNFTSRCCSWEDGGTVDRVKNAVPEPCNGLERSTRNIMPLSNVKSTKQPGKYVSVSPTKAKPVQKLNTDEETQSTKMEERTKESSAAGSGNVKHVTFEKLSSTSQNKHQSMLPECDLQPLEDEQYSFRPSTSPLIHSSPSDTSGTAFSGSEADFISTSHHPKSSCKESTVSQSVYSSPSMSRLTYVSESDSTLKNTSVTSDELSTTIIRASPTPSQEQANKNLEDYLCQRNRRGIQFSVDQKSEENELAHPERKLEGQGQELTKEDLPKNERQLTSAASKVAATLKELDPVISALASKFCVFQPLPVNVGAQEVWQDQTNKAQSQGLPSLNALPVYPGLRTCIPINQNAPGERYIPVSSFKSHITTSESQTVSSVATLLPGHSLATTQFAQQHLGNIPSTGNKVLPQFHGCSSAGFSVPPSGLPYSSISAGHVENPVPVGIPLGSNIGPGSLGTAALCHPHSSSWNKNILNIRSCTVQPLGTSRNEWDFSMTPGVGRVKVPEELKFPNACCVGIASQTALSIFNPTERWLQVSIGILSISVNGEKVDPAKYQCLVFKNKTIVGPHSTDDLKILFLPCHSGIFQCILSVSSWPLSADAETVVQAEALASRVVLTAVAENPNLEVETGKQDYLDFGDLTSGSWKALPLKIINKTHAFVPIRLIINANAVAWRCFTFSKEPINSSNEQSLQMDTVAQVAAPSVVNHVIHASYDGQDPEVLTVWVLFHAPKKQISSSDALGPAEEFLARVDVEVDSPGPSSVIESIPLRARAGTARIHAPKDLQTIHLSASVGSTAKQQLPLKNAGNIGVNLKLKTSGQDSCFSVEPDDLFLLPGEEREVTVNFSPKNVTSTRSVLKILVLPSGPQYEVVIKGEMESVENRPVPTVAADIPPILSNKQFIAWGGVKLGESVQQKLTLRNNSPSVTQHLRLVIRGQDQDCFQVTVKKISLYHFCLPFYLLSLICLYSSHSSITQDNELCLHAGPETWNSRTPKTETLTLHVFCMLAAQFSLNFKTESFITESQIHQGWKRPSRSSSPTITYHQ</sequence>
<dbReference type="InterPro" id="IPR039103">
    <property type="entry name" value="Spd-2/CEP192"/>
</dbReference>
<reference evidence="6" key="2">
    <citation type="submission" date="2025-08" db="UniProtKB">
        <authorList>
            <consortium name="Ensembl"/>
        </authorList>
    </citation>
    <scope>IDENTIFICATION</scope>
</reference>
<dbReference type="InterPro" id="IPR054090">
    <property type="entry name" value="Cep192_Spd-2-like_dom"/>
</dbReference>
<dbReference type="InterPro" id="IPR057662">
    <property type="entry name" value="CEP192_Aurora-A_bind"/>
</dbReference>
<feature type="region of interest" description="Disordered" evidence="1">
    <location>
        <begin position="571"/>
        <end position="623"/>
    </location>
</feature>
<evidence type="ECO:0000259" key="2">
    <source>
        <dbReference type="Pfam" id="PF22060"/>
    </source>
</evidence>
<evidence type="ECO:0000256" key="1">
    <source>
        <dbReference type="SAM" id="MobiDB-lite"/>
    </source>
</evidence>
<dbReference type="GO" id="GO:0019901">
    <property type="term" value="F:protein kinase binding"/>
    <property type="evidence" value="ECO:0007669"/>
    <property type="project" value="TreeGrafter"/>
</dbReference>
<proteinExistence type="predicted"/>
<dbReference type="GO" id="GO:0000242">
    <property type="term" value="C:pericentriolar material"/>
    <property type="evidence" value="ECO:0007669"/>
    <property type="project" value="TreeGrafter"/>
</dbReference>
<evidence type="ECO:0000259" key="3">
    <source>
        <dbReference type="Pfam" id="PF22064"/>
    </source>
</evidence>
<feature type="domain" description="Cep192-like" evidence="3">
    <location>
        <begin position="1062"/>
        <end position="1215"/>
    </location>
</feature>
<evidence type="ECO:0000313" key="6">
    <source>
        <dbReference type="Ensembl" id="ENSMGAP00000008888.3"/>
    </source>
</evidence>
<dbReference type="GO" id="GO:0005737">
    <property type="term" value="C:cytoplasm"/>
    <property type="evidence" value="ECO:0007669"/>
    <property type="project" value="TreeGrafter"/>
</dbReference>
<accession>G1N935</accession>
<feature type="compositionally biased region" description="Low complexity" evidence="1">
    <location>
        <begin position="612"/>
        <end position="623"/>
    </location>
</feature>
<feature type="domain" description="Cep192/Spd-2-like" evidence="5">
    <location>
        <begin position="1331"/>
        <end position="1383"/>
    </location>
</feature>
<dbReference type="Bgee" id="ENSMGAG00000008628">
    <property type="expression patterns" value="Expressed in bursa of Fabricius and 14 other cell types or tissues"/>
</dbReference>
<dbReference type="GO" id="GO:0005814">
    <property type="term" value="C:centriole"/>
    <property type="evidence" value="ECO:0007669"/>
    <property type="project" value="TreeGrafter"/>
</dbReference>
<dbReference type="GO" id="GO:0051298">
    <property type="term" value="P:centrosome duplication"/>
    <property type="evidence" value="ECO:0007669"/>
    <property type="project" value="InterPro"/>
</dbReference>
<evidence type="ECO:0000259" key="5">
    <source>
        <dbReference type="Pfam" id="PF22073"/>
    </source>
</evidence>
<feature type="domain" description="Cep192-like" evidence="2">
    <location>
        <begin position="939"/>
        <end position="1060"/>
    </location>
</feature>
<dbReference type="InterPro" id="IPR013783">
    <property type="entry name" value="Ig-like_fold"/>
</dbReference>
<evidence type="ECO:0000259" key="4">
    <source>
        <dbReference type="Pfam" id="PF22067"/>
    </source>
</evidence>
<gene>
    <name evidence="6" type="primary">CEP192</name>
</gene>
<name>G1N935_MELGA</name>
<keyword evidence="7" id="KW-1185">Reference proteome</keyword>
<feature type="compositionally biased region" description="Basic and acidic residues" evidence="1">
    <location>
        <begin position="685"/>
        <end position="713"/>
    </location>
</feature>
<dbReference type="InterPro" id="IPR054086">
    <property type="entry name" value="Cep192-like_D2"/>
</dbReference>
<dbReference type="Pfam" id="PF25763">
    <property type="entry name" value="Aurora-A_bind_CEP192"/>
    <property type="match status" value="1"/>
</dbReference>
<feature type="region of interest" description="Disordered" evidence="1">
    <location>
        <begin position="486"/>
        <end position="537"/>
    </location>
</feature>
<dbReference type="Pfam" id="PF22064">
    <property type="entry name" value="Cep192_D2"/>
    <property type="match status" value="1"/>
</dbReference>
<organism evidence="6 7">
    <name type="scientific">Meleagris gallopavo</name>
    <name type="common">Wild turkey</name>
    <dbReference type="NCBI Taxonomy" id="9103"/>
    <lineage>
        <taxon>Eukaryota</taxon>
        <taxon>Metazoa</taxon>
        <taxon>Chordata</taxon>
        <taxon>Craniata</taxon>
        <taxon>Vertebrata</taxon>
        <taxon>Euteleostomi</taxon>
        <taxon>Archelosauria</taxon>
        <taxon>Archosauria</taxon>
        <taxon>Dinosauria</taxon>
        <taxon>Saurischia</taxon>
        <taxon>Theropoda</taxon>
        <taxon>Coelurosauria</taxon>
        <taxon>Aves</taxon>
        <taxon>Neognathae</taxon>
        <taxon>Galloanserae</taxon>
        <taxon>Galliformes</taxon>
        <taxon>Phasianidae</taxon>
        <taxon>Meleagridinae</taxon>
        <taxon>Meleagris</taxon>
    </lineage>
</organism>
<protein>
    <submittedName>
        <fullName evidence="6">Uncharacterized protein</fullName>
    </submittedName>
</protein>
<dbReference type="Pfam" id="PF22073">
    <property type="entry name" value="Cep192_D4"/>
    <property type="match status" value="1"/>
</dbReference>
<dbReference type="Proteomes" id="UP000001645">
    <property type="component" value="Chromosome 3"/>
</dbReference>
<dbReference type="Ensembl" id="ENSMGAT00000009698.3">
    <property type="protein sequence ID" value="ENSMGAP00000008888.3"/>
    <property type="gene ID" value="ENSMGAG00000008628.3"/>
</dbReference>
<reference evidence="6" key="3">
    <citation type="submission" date="2025-09" db="UniProtKB">
        <authorList>
            <consortium name="Ensembl"/>
        </authorList>
    </citation>
    <scope>IDENTIFICATION</scope>
</reference>
<dbReference type="GO" id="GO:0071539">
    <property type="term" value="P:protein localization to centrosome"/>
    <property type="evidence" value="ECO:0007669"/>
    <property type="project" value="InterPro"/>
</dbReference>
<dbReference type="GeneTree" id="ENSGT00510000048187"/>
<dbReference type="Pfam" id="PF22067">
    <property type="entry name" value="Cep192_D3"/>
    <property type="match status" value="1"/>
</dbReference>
<dbReference type="PANTHER" id="PTHR16029:SF11">
    <property type="entry name" value="CENTROSOMAL PROTEIN OF 192 KDA"/>
    <property type="match status" value="1"/>
</dbReference>
<dbReference type="InterPro" id="IPR054085">
    <property type="entry name" value="Cep192-like_D1"/>
</dbReference>
<dbReference type="GO" id="GO:0090307">
    <property type="term" value="P:mitotic spindle assembly"/>
    <property type="evidence" value="ECO:0007669"/>
    <property type="project" value="TreeGrafter"/>
</dbReference>
<feature type="domain" description="Cep192-like" evidence="4">
    <location>
        <begin position="1218"/>
        <end position="1315"/>
    </location>
</feature>